<dbReference type="InterPro" id="IPR001602">
    <property type="entry name" value="UPF0047_YjbQ-like"/>
</dbReference>
<comment type="similarity">
    <text evidence="1">Belongs to the UPF0047 family.</text>
</comment>
<dbReference type="SUPFAM" id="SSF111038">
    <property type="entry name" value="YjbQ-like"/>
    <property type="match status" value="1"/>
</dbReference>
<dbReference type="PANTHER" id="PTHR30615">
    <property type="entry name" value="UNCHARACTERIZED PROTEIN YJBQ-RELATED"/>
    <property type="match status" value="1"/>
</dbReference>
<sequence>MKKVIHLETDKLFTNLTPQIEAFAKEWGKSGLVNVFSRHTTCAIWLTEDEILHHTDVRFFLDAMAPKYKDPEGSQKNIKYLHDIISLREDVPVDERINGHSHIRHLFFNSSEMVPVENGELMLGDWKQIFAVELDPVRKRELIVTFISE</sequence>
<evidence type="ECO:0000313" key="2">
    <source>
        <dbReference type="EMBL" id="CAG7581529.1"/>
    </source>
</evidence>
<dbReference type="InterPro" id="IPR035917">
    <property type="entry name" value="YjbQ-like_sf"/>
</dbReference>
<dbReference type="Gene3D" id="2.60.120.460">
    <property type="entry name" value="YjbQ-like"/>
    <property type="match status" value="1"/>
</dbReference>
<dbReference type="PIRSF" id="PIRSF004681">
    <property type="entry name" value="UCP004681"/>
    <property type="match status" value="1"/>
</dbReference>
<organism evidence="2">
    <name type="scientific">uncultured marine phage</name>
    <dbReference type="NCBI Taxonomy" id="707152"/>
    <lineage>
        <taxon>Viruses</taxon>
        <taxon>environmental samples</taxon>
    </lineage>
</organism>
<accession>A0A8D9CCX8</accession>
<gene>
    <name evidence="2" type="ORF">SLAVMIC_00887</name>
</gene>
<dbReference type="EMBL" id="OU342829">
    <property type="protein sequence ID" value="CAG7581529.1"/>
    <property type="molecule type" value="Genomic_DNA"/>
</dbReference>
<dbReference type="Pfam" id="PF01894">
    <property type="entry name" value="YjbQ"/>
    <property type="match status" value="1"/>
</dbReference>
<dbReference type="PANTHER" id="PTHR30615:SF8">
    <property type="entry name" value="UPF0047 PROTEIN C4A8.02C"/>
    <property type="match status" value="1"/>
</dbReference>
<proteinExistence type="inferred from homology"/>
<name>A0A8D9CCX8_9VIRU</name>
<reference evidence="2" key="1">
    <citation type="submission" date="2021-06" db="EMBL/GenBank/DDBJ databases">
        <authorList>
            <person name="Gannon L."/>
            <person name="Redgwell R T."/>
            <person name="Michniewski S."/>
            <person name="Harrison D C."/>
            <person name="Millard A."/>
        </authorList>
    </citation>
    <scope>NUCLEOTIDE SEQUENCE</scope>
</reference>
<protein>
    <submittedName>
        <fullName evidence="2">Putative YjbQ-like protein</fullName>
    </submittedName>
</protein>
<evidence type="ECO:0000256" key="1">
    <source>
        <dbReference type="ARBA" id="ARBA00005534"/>
    </source>
</evidence>